<sequence>MNFVHPEDRDYVDKAVKEALNGKPFDIDYRIISVSGEEHIVHMQFKVIFSEQNVPIRIKGIIQDITEHKHLEEQIRQRVEELELMMDVVPVAIFMGHDSQGQNITGNKKANEYSEAEIGENISASITHTRRFFHKGRELLAEELPVQQAALKDIDVRDVEIDYLLPSGQRKVVLGSASPLHDSEGHVRGSVGAFVDITERIETEEALEKMQGTHIKEIHHRIKNNLQIISSLLSLEAEKYSDTKVLESFKNSQNRVTSMALIHEELYKGKDIDTIDFAAYLRKLTADLLDSYLVGSDNITLILDLEQSHFNMDTAIPLGIIVNELVSNALKHAFPDRRKGEILVALKRTENFTIYEDECREKGNFQHVLTVADNGIGFPDEIDLQAAESLGLQLIYVLIEQIDGCIELKTDHGTNFTIWFNNLEK</sequence>
<dbReference type="CDD" id="cd00130">
    <property type="entry name" value="PAS"/>
    <property type="match status" value="1"/>
</dbReference>
<dbReference type="Gene3D" id="3.30.565.10">
    <property type="entry name" value="Histidine kinase-like ATPase, C-terminal domain"/>
    <property type="match status" value="1"/>
</dbReference>
<dbReference type="SMART" id="SM00086">
    <property type="entry name" value="PAC"/>
    <property type="match status" value="2"/>
</dbReference>
<dbReference type="Gene3D" id="3.30.450.20">
    <property type="entry name" value="PAS domain"/>
    <property type="match status" value="2"/>
</dbReference>
<feature type="domain" description="PAC" evidence="3">
    <location>
        <begin position="157"/>
        <end position="209"/>
    </location>
</feature>
<evidence type="ECO:0000259" key="1">
    <source>
        <dbReference type="PROSITE" id="PS50109"/>
    </source>
</evidence>
<proteinExistence type="predicted"/>
<dbReference type="PANTHER" id="PTHR43065:SF23">
    <property type="entry name" value="SENSOR HISTIDINE KINASE PDTAS"/>
    <property type="match status" value="1"/>
</dbReference>
<dbReference type="SUPFAM" id="SSF55785">
    <property type="entry name" value="PYP-like sensor domain (PAS domain)"/>
    <property type="match status" value="2"/>
</dbReference>
<name>A0A0E3SA73_9EURY</name>
<organism evidence="4 5">
    <name type="scientific">Methanosarcina horonobensis HB-1 = JCM 15518</name>
    <dbReference type="NCBI Taxonomy" id="1434110"/>
    <lineage>
        <taxon>Archaea</taxon>
        <taxon>Methanobacteriati</taxon>
        <taxon>Methanobacteriota</taxon>
        <taxon>Stenosarchaea group</taxon>
        <taxon>Methanomicrobia</taxon>
        <taxon>Methanosarcinales</taxon>
        <taxon>Methanosarcinaceae</taxon>
        <taxon>Methanosarcina</taxon>
    </lineage>
</organism>
<dbReference type="PANTHER" id="PTHR43065">
    <property type="entry name" value="SENSOR HISTIDINE KINASE"/>
    <property type="match status" value="1"/>
</dbReference>
<dbReference type="Pfam" id="PF07568">
    <property type="entry name" value="HisKA_2"/>
    <property type="match status" value="1"/>
</dbReference>
<evidence type="ECO:0000259" key="2">
    <source>
        <dbReference type="PROSITE" id="PS50112"/>
    </source>
</evidence>
<dbReference type="InterPro" id="IPR000700">
    <property type="entry name" value="PAS-assoc_C"/>
</dbReference>
<dbReference type="AlphaFoldDB" id="A0A0E3SA73"/>
<dbReference type="GeneID" id="24831322"/>
<dbReference type="InterPro" id="IPR036890">
    <property type="entry name" value="HATPase_C_sf"/>
</dbReference>
<gene>
    <name evidence="4" type="ORF">MSHOH_2086</name>
</gene>
<dbReference type="Pfam" id="PF13426">
    <property type="entry name" value="PAS_9"/>
    <property type="match status" value="1"/>
</dbReference>
<dbReference type="PROSITE" id="PS50112">
    <property type="entry name" value="PAS"/>
    <property type="match status" value="1"/>
</dbReference>
<dbReference type="InterPro" id="IPR000014">
    <property type="entry name" value="PAS"/>
</dbReference>
<reference evidence="4 5" key="1">
    <citation type="submission" date="2014-07" db="EMBL/GenBank/DDBJ databases">
        <title>Methanogenic archaea and the global carbon cycle.</title>
        <authorList>
            <person name="Henriksen J.R."/>
            <person name="Luke J."/>
            <person name="Reinhart S."/>
            <person name="Benedict M.N."/>
            <person name="Youngblut N.D."/>
            <person name="Metcalf M.E."/>
            <person name="Whitaker R.J."/>
            <person name="Metcalf W.W."/>
        </authorList>
    </citation>
    <scope>NUCLEOTIDE SEQUENCE [LARGE SCALE GENOMIC DNA]</scope>
    <source>
        <strain evidence="4 5">HB-1</strain>
    </source>
</reference>
<evidence type="ECO:0000313" key="5">
    <source>
        <dbReference type="Proteomes" id="UP000033101"/>
    </source>
</evidence>
<evidence type="ECO:0000259" key="3">
    <source>
        <dbReference type="PROSITE" id="PS50113"/>
    </source>
</evidence>
<dbReference type="InterPro" id="IPR013655">
    <property type="entry name" value="PAS_fold_3"/>
</dbReference>
<dbReference type="InterPro" id="IPR035965">
    <property type="entry name" value="PAS-like_dom_sf"/>
</dbReference>
<keyword evidence="4" id="KW-0808">Transferase</keyword>
<feature type="domain" description="Histidine kinase" evidence="1">
    <location>
        <begin position="217"/>
        <end position="424"/>
    </location>
</feature>
<dbReference type="SUPFAM" id="SSF55874">
    <property type="entry name" value="ATPase domain of HSP90 chaperone/DNA topoisomerase II/histidine kinase"/>
    <property type="match status" value="1"/>
</dbReference>
<dbReference type="PROSITE" id="PS50113">
    <property type="entry name" value="PAC"/>
    <property type="match status" value="2"/>
</dbReference>
<protein>
    <submittedName>
        <fullName evidence="4">Sensory transduction histidine kinase</fullName>
    </submittedName>
</protein>
<feature type="domain" description="PAC" evidence="3">
    <location>
        <begin position="25"/>
        <end position="77"/>
    </location>
</feature>
<dbReference type="RefSeq" id="WP_052730825.1">
    <property type="nucleotide sequence ID" value="NZ_BBCW01000010.1"/>
</dbReference>
<dbReference type="KEGG" id="mhor:MSHOH_2086"/>
<dbReference type="InterPro" id="IPR001610">
    <property type="entry name" value="PAC"/>
</dbReference>
<dbReference type="InterPro" id="IPR011495">
    <property type="entry name" value="Sig_transdc_His_kin_sub2_dim/P"/>
</dbReference>
<dbReference type="Pfam" id="PF02518">
    <property type="entry name" value="HATPase_c"/>
    <property type="match status" value="1"/>
</dbReference>
<evidence type="ECO:0000313" key="4">
    <source>
        <dbReference type="EMBL" id="AKB78569.1"/>
    </source>
</evidence>
<dbReference type="Proteomes" id="UP000033101">
    <property type="component" value="Chromosome"/>
</dbReference>
<dbReference type="InterPro" id="IPR005467">
    <property type="entry name" value="His_kinase_dom"/>
</dbReference>
<dbReference type="PROSITE" id="PS50109">
    <property type="entry name" value="HIS_KIN"/>
    <property type="match status" value="1"/>
</dbReference>
<feature type="domain" description="PAS" evidence="2">
    <location>
        <begin position="1"/>
        <end position="23"/>
    </location>
</feature>
<dbReference type="Pfam" id="PF08447">
    <property type="entry name" value="PAS_3"/>
    <property type="match status" value="1"/>
</dbReference>
<accession>A0A0E3SA73</accession>
<dbReference type="InterPro" id="IPR003594">
    <property type="entry name" value="HATPase_dom"/>
</dbReference>
<dbReference type="EMBL" id="CP009516">
    <property type="protein sequence ID" value="AKB78569.1"/>
    <property type="molecule type" value="Genomic_DNA"/>
</dbReference>
<dbReference type="GO" id="GO:0016301">
    <property type="term" value="F:kinase activity"/>
    <property type="evidence" value="ECO:0007669"/>
    <property type="project" value="UniProtKB-KW"/>
</dbReference>
<keyword evidence="4" id="KW-0418">Kinase</keyword>
<dbReference type="HOGENOM" id="CLU_000445_114_57_2"/>
<dbReference type="SMART" id="SM00387">
    <property type="entry name" value="HATPase_c"/>
    <property type="match status" value="1"/>
</dbReference>
<dbReference type="STRING" id="1434110.MSHOH_2086"/>
<dbReference type="NCBIfam" id="TIGR00229">
    <property type="entry name" value="sensory_box"/>
    <property type="match status" value="2"/>
</dbReference>
<dbReference type="PATRIC" id="fig|1434110.4.peg.2652"/>
<keyword evidence="5" id="KW-1185">Reference proteome</keyword>